<sequence>MRCRRYLGSAVSLVFQSRGSFVTGADFMPNFPRYVELASAPDTAALQTVVYDSPRGAEKAVRAEPTLGGLTMDAQGPCPPEAVWVSWISYSGNAFTVGAMLNGQRLPIV</sequence>
<reference evidence="1" key="1">
    <citation type="submission" date="2020-10" db="EMBL/GenBank/DDBJ databases">
        <title>High-Quality Genome Resource of Clonostachys rosea strain S41 by Oxford Nanopore Long-Read Sequencing.</title>
        <authorList>
            <person name="Wang H."/>
        </authorList>
    </citation>
    <scope>NUCLEOTIDE SEQUENCE</scope>
    <source>
        <strain evidence="1">S41</strain>
    </source>
</reference>
<organism evidence="1 2">
    <name type="scientific">Bionectria ochroleuca</name>
    <name type="common">Gliocladium roseum</name>
    <dbReference type="NCBI Taxonomy" id="29856"/>
    <lineage>
        <taxon>Eukaryota</taxon>
        <taxon>Fungi</taxon>
        <taxon>Dikarya</taxon>
        <taxon>Ascomycota</taxon>
        <taxon>Pezizomycotina</taxon>
        <taxon>Sordariomycetes</taxon>
        <taxon>Hypocreomycetidae</taxon>
        <taxon>Hypocreales</taxon>
        <taxon>Bionectriaceae</taxon>
        <taxon>Clonostachys</taxon>
    </lineage>
</organism>
<evidence type="ECO:0000313" key="1">
    <source>
        <dbReference type="EMBL" id="KAF9754652.1"/>
    </source>
</evidence>
<gene>
    <name evidence="1" type="ORF">IM811_010093</name>
</gene>
<dbReference type="Proteomes" id="UP000616885">
    <property type="component" value="Unassembled WGS sequence"/>
</dbReference>
<dbReference type="AlphaFoldDB" id="A0A8H7TRY8"/>
<dbReference type="EMBL" id="JADCTT010000003">
    <property type="protein sequence ID" value="KAF9754652.1"/>
    <property type="molecule type" value="Genomic_DNA"/>
</dbReference>
<proteinExistence type="predicted"/>
<protein>
    <submittedName>
        <fullName evidence="1">Uncharacterized protein</fullName>
    </submittedName>
</protein>
<accession>A0A8H7TRY8</accession>
<evidence type="ECO:0000313" key="2">
    <source>
        <dbReference type="Proteomes" id="UP000616885"/>
    </source>
</evidence>
<name>A0A8H7TRY8_BIOOC</name>
<comment type="caution">
    <text evidence="1">The sequence shown here is derived from an EMBL/GenBank/DDBJ whole genome shotgun (WGS) entry which is preliminary data.</text>
</comment>